<comment type="caution">
    <text evidence="10">Lacks conserved residue(s) required for the propagation of feature annotation.</text>
</comment>
<evidence type="ECO:0000313" key="13">
    <source>
        <dbReference type="EMBL" id="PIS05378.1"/>
    </source>
</evidence>
<sequence length="608" mass="67375">MGYVGRKDIYPVLIGGLKRLEYRGYDSAGLAIINEGELDVTKAVGRISNLEKVTKSKKYTGTTGIAHTRWATHGEVNETNAHPHYGPEKRVALIHNGIIENYRVLKELLSKEGHTFYSGTDTEVLAHLIEKHLKHTPSLEEAVRHALRQVEGAYGLVVINKDEPDKLVVAKKGSPLVIGIGQDDYIIASDATPVLEYTNKVIYLDDGELAVVTPQGHRIFNLENEDIDKEVDELEWDLEQAEKGGYDTFMLKEIYEQPESLTNTMRGRLNLEDGLVKLGGLEQVNQQLQYIERIIFVGMGTASYSAVAGRLMLEEYAGIQADVEKGSELRYRKVVADPKNTAGIFISQSGETADVIAPLEEFKRKGILTIGIVNCVGSAIARLSDAGVYNHAGPEIGVASTKAYTSQLTVLAMLTVLLGRQREMSHIMGKRIVEELYKMPELVKQFLGSEAKKIEKIAKKYHKTEKMITLGRKYNFSTALEAALKIKEIAYIHTFGEVAGELKHGPIALIDKDMPVLMIMPKDSVYEKNISSLEQIKARGGRIIVIATEGDKEIAKLANDVIYIPKSLEMLTPIIAAIPVQLFAYYLATLRGNDVDKPRNLAKSVTVE</sequence>
<dbReference type="NCBIfam" id="NF001484">
    <property type="entry name" value="PRK00331.1"/>
    <property type="match status" value="1"/>
</dbReference>
<evidence type="ECO:0000256" key="8">
    <source>
        <dbReference type="ARBA" id="ARBA00022737"/>
    </source>
</evidence>
<evidence type="ECO:0000256" key="4">
    <source>
        <dbReference type="ARBA" id="ARBA00016090"/>
    </source>
</evidence>
<comment type="subunit">
    <text evidence="10">Homodimer.</text>
</comment>
<dbReference type="Gene3D" id="3.40.50.10490">
    <property type="entry name" value="Glucose-6-phosphate isomerase like protein, domain 1"/>
    <property type="match status" value="2"/>
</dbReference>
<dbReference type="GO" id="GO:0097367">
    <property type="term" value="F:carbohydrate derivative binding"/>
    <property type="evidence" value="ECO:0007669"/>
    <property type="project" value="InterPro"/>
</dbReference>
<dbReference type="GO" id="GO:0006047">
    <property type="term" value="P:UDP-N-acetylglucosamine metabolic process"/>
    <property type="evidence" value="ECO:0007669"/>
    <property type="project" value="TreeGrafter"/>
</dbReference>
<evidence type="ECO:0000256" key="10">
    <source>
        <dbReference type="HAMAP-Rule" id="MF_00164"/>
    </source>
</evidence>
<evidence type="ECO:0000256" key="3">
    <source>
        <dbReference type="ARBA" id="ARBA00012916"/>
    </source>
</evidence>
<dbReference type="GO" id="GO:0005975">
    <property type="term" value="P:carbohydrate metabolic process"/>
    <property type="evidence" value="ECO:0007669"/>
    <property type="project" value="UniProtKB-UniRule"/>
</dbReference>
<reference evidence="14" key="1">
    <citation type="submission" date="2017-09" db="EMBL/GenBank/DDBJ databases">
        <title>Depth-based differentiation of microbial function through sediment-hosted aquifers and enrichment of novel symbionts in the deep terrestrial subsurface.</title>
        <authorList>
            <person name="Probst A.J."/>
            <person name="Ladd B."/>
            <person name="Jarett J.K."/>
            <person name="Geller-Mcgrath D.E."/>
            <person name="Sieber C.M.K."/>
            <person name="Emerson J.B."/>
            <person name="Anantharaman K."/>
            <person name="Thomas B.C."/>
            <person name="Malmstrom R."/>
            <person name="Stieglmeier M."/>
            <person name="Klingl A."/>
            <person name="Woyke T."/>
            <person name="Ryan C.M."/>
            <person name="Banfield J.F."/>
        </authorList>
    </citation>
    <scope>NUCLEOTIDE SEQUENCE [LARGE SCALE GENOMIC DNA]</scope>
</reference>
<dbReference type="EMBL" id="PEZZ01000007">
    <property type="protein sequence ID" value="PIS05378.1"/>
    <property type="molecule type" value="Genomic_DNA"/>
</dbReference>
<dbReference type="Pfam" id="PF13522">
    <property type="entry name" value="GATase_6"/>
    <property type="match status" value="1"/>
</dbReference>
<dbReference type="GO" id="GO:0046349">
    <property type="term" value="P:amino sugar biosynthetic process"/>
    <property type="evidence" value="ECO:0007669"/>
    <property type="project" value="UniProtKB-ARBA"/>
</dbReference>
<dbReference type="InterPro" id="IPR035490">
    <property type="entry name" value="GlmS/FrlB_SIS"/>
</dbReference>
<dbReference type="InterPro" id="IPR029055">
    <property type="entry name" value="Ntn_hydrolases_N"/>
</dbReference>
<dbReference type="SUPFAM" id="SSF56235">
    <property type="entry name" value="N-terminal nucleophile aminohydrolases (Ntn hydrolases)"/>
    <property type="match status" value="1"/>
</dbReference>
<keyword evidence="8" id="KW-0677">Repeat</keyword>
<proteinExistence type="inferred from homology"/>
<comment type="function">
    <text evidence="10">Catalyzes the first step in hexosamine metabolism, converting fructose-6P into glucosamine-6P using glutamine as a nitrogen source.</text>
</comment>
<dbReference type="HAMAP" id="MF_00164">
    <property type="entry name" value="GlmS"/>
    <property type="match status" value="1"/>
</dbReference>
<evidence type="ECO:0000259" key="11">
    <source>
        <dbReference type="PROSITE" id="PS51278"/>
    </source>
</evidence>
<gene>
    <name evidence="10 13" type="primary">glmS</name>
    <name evidence="13" type="ORF">COT81_01190</name>
</gene>
<dbReference type="SUPFAM" id="SSF53697">
    <property type="entry name" value="SIS domain"/>
    <property type="match status" value="1"/>
</dbReference>
<dbReference type="InterPro" id="IPR005855">
    <property type="entry name" value="GFAT"/>
</dbReference>
<dbReference type="AlphaFoldDB" id="A0A2H0W1Z9"/>
<dbReference type="InterPro" id="IPR017932">
    <property type="entry name" value="GATase_2_dom"/>
</dbReference>
<evidence type="ECO:0000256" key="7">
    <source>
        <dbReference type="ARBA" id="ARBA00022679"/>
    </source>
</evidence>
<comment type="subcellular location">
    <subcellularLocation>
        <location evidence="2 10">Cytoplasm</location>
    </subcellularLocation>
</comment>
<dbReference type="CDD" id="cd05009">
    <property type="entry name" value="SIS_GlmS_GlmD_2"/>
    <property type="match status" value="1"/>
</dbReference>
<dbReference type="PROSITE" id="PS51464">
    <property type="entry name" value="SIS"/>
    <property type="match status" value="2"/>
</dbReference>
<dbReference type="FunFam" id="3.60.20.10:FF:000006">
    <property type="entry name" value="Glutamine--fructose-6-phosphate aminotransferase [isomerizing]"/>
    <property type="match status" value="1"/>
</dbReference>
<keyword evidence="6 10" id="KW-0032">Aminotransferase</keyword>
<dbReference type="GO" id="GO:0005829">
    <property type="term" value="C:cytosol"/>
    <property type="evidence" value="ECO:0007669"/>
    <property type="project" value="TreeGrafter"/>
</dbReference>
<feature type="domain" description="SIS" evidence="12">
    <location>
        <begin position="457"/>
        <end position="598"/>
    </location>
</feature>
<evidence type="ECO:0000259" key="12">
    <source>
        <dbReference type="PROSITE" id="PS51464"/>
    </source>
</evidence>
<feature type="domain" description="Glutamine amidotransferase type-2" evidence="11">
    <location>
        <begin position="1"/>
        <end position="215"/>
    </location>
</feature>
<evidence type="ECO:0000256" key="1">
    <source>
        <dbReference type="ARBA" id="ARBA00001031"/>
    </source>
</evidence>
<evidence type="ECO:0000256" key="2">
    <source>
        <dbReference type="ARBA" id="ARBA00004496"/>
    </source>
</evidence>
<dbReference type="InterPro" id="IPR001347">
    <property type="entry name" value="SIS_dom"/>
</dbReference>
<dbReference type="PANTHER" id="PTHR10937">
    <property type="entry name" value="GLUCOSAMINE--FRUCTOSE-6-PHOSPHATE AMINOTRANSFERASE, ISOMERIZING"/>
    <property type="match status" value="1"/>
</dbReference>
<dbReference type="CDD" id="cd05008">
    <property type="entry name" value="SIS_GlmS_GlmD_1"/>
    <property type="match status" value="1"/>
</dbReference>
<dbReference type="Pfam" id="PF01380">
    <property type="entry name" value="SIS"/>
    <property type="match status" value="2"/>
</dbReference>
<feature type="domain" description="SIS" evidence="12">
    <location>
        <begin position="284"/>
        <end position="424"/>
    </location>
</feature>
<dbReference type="Gene3D" id="3.60.20.10">
    <property type="entry name" value="Glutamine Phosphoribosylpyrophosphate, subunit 1, domain 1"/>
    <property type="match status" value="1"/>
</dbReference>
<evidence type="ECO:0000256" key="9">
    <source>
        <dbReference type="ARBA" id="ARBA00022962"/>
    </source>
</evidence>
<dbReference type="FunFam" id="3.40.50.10490:FF:000002">
    <property type="entry name" value="Glutamine--fructose-6-phosphate aminotransferase [isomerizing]"/>
    <property type="match status" value="1"/>
</dbReference>
<keyword evidence="7 10" id="KW-0808">Transferase</keyword>
<dbReference type="GO" id="GO:0006002">
    <property type="term" value="P:fructose 6-phosphate metabolic process"/>
    <property type="evidence" value="ECO:0007669"/>
    <property type="project" value="TreeGrafter"/>
</dbReference>
<dbReference type="PANTHER" id="PTHR10937:SF0">
    <property type="entry name" value="GLUTAMINE--FRUCTOSE-6-PHOSPHATE TRANSAMINASE (ISOMERIZING)"/>
    <property type="match status" value="1"/>
</dbReference>
<keyword evidence="9" id="KW-0315">Glutamine amidotransferase</keyword>
<evidence type="ECO:0000256" key="5">
    <source>
        <dbReference type="ARBA" id="ARBA00022490"/>
    </source>
</evidence>
<dbReference type="InterPro" id="IPR047084">
    <property type="entry name" value="GFAT_N"/>
</dbReference>
<dbReference type="PROSITE" id="PS51278">
    <property type="entry name" value="GATASE_TYPE_2"/>
    <property type="match status" value="1"/>
</dbReference>
<feature type="active site" description="For Fru-6P isomerization activity" evidence="10">
    <location>
        <position position="603"/>
    </location>
</feature>
<keyword evidence="5 10" id="KW-0963">Cytoplasm</keyword>
<dbReference type="NCBIfam" id="TIGR01135">
    <property type="entry name" value="glmS"/>
    <property type="match status" value="1"/>
</dbReference>
<dbReference type="FunFam" id="3.40.50.10490:FF:000001">
    <property type="entry name" value="Glutamine--fructose-6-phosphate aminotransferase [isomerizing]"/>
    <property type="match status" value="1"/>
</dbReference>
<dbReference type="CDD" id="cd00714">
    <property type="entry name" value="GFAT"/>
    <property type="match status" value="1"/>
</dbReference>
<accession>A0A2H0W1Z9</accession>
<dbReference type="Proteomes" id="UP000230935">
    <property type="component" value="Unassembled WGS sequence"/>
</dbReference>
<dbReference type="InterPro" id="IPR046348">
    <property type="entry name" value="SIS_dom_sf"/>
</dbReference>
<organism evidence="13 14">
    <name type="scientific">Candidatus Buchananbacteria bacterium CG10_big_fil_rev_8_21_14_0_10_42_9</name>
    <dbReference type="NCBI Taxonomy" id="1974526"/>
    <lineage>
        <taxon>Bacteria</taxon>
        <taxon>Candidatus Buchananiibacteriota</taxon>
    </lineage>
</organism>
<dbReference type="GO" id="GO:0006487">
    <property type="term" value="P:protein N-linked glycosylation"/>
    <property type="evidence" value="ECO:0007669"/>
    <property type="project" value="TreeGrafter"/>
</dbReference>
<comment type="catalytic activity">
    <reaction evidence="1 10">
        <text>D-fructose 6-phosphate + L-glutamine = D-glucosamine 6-phosphate + L-glutamate</text>
        <dbReference type="Rhea" id="RHEA:13237"/>
        <dbReference type="ChEBI" id="CHEBI:29985"/>
        <dbReference type="ChEBI" id="CHEBI:58359"/>
        <dbReference type="ChEBI" id="CHEBI:58725"/>
        <dbReference type="ChEBI" id="CHEBI:61527"/>
        <dbReference type="EC" id="2.6.1.16"/>
    </reaction>
</comment>
<feature type="initiator methionine" description="Removed" evidence="10">
    <location>
        <position position="1"/>
    </location>
</feature>
<evidence type="ECO:0000256" key="6">
    <source>
        <dbReference type="ARBA" id="ARBA00022576"/>
    </source>
</evidence>
<protein>
    <recommendedName>
        <fullName evidence="4 10">Glutamine--fructose-6-phosphate aminotransferase [isomerizing]</fullName>
        <ecNumber evidence="3 10">2.6.1.16</ecNumber>
    </recommendedName>
    <alternativeName>
        <fullName evidence="10">D-fructose-6-phosphate amidotransferase</fullName>
    </alternativeName>
    <alternativeName>
        <fullName evidence="10">GFAT</fullName>
    </alternativeName>
    <alternativeName>
        <fullName evidence="10">Glucosamine-6-phosphate synthase</fullName>
    </alternativeName>
    <alternativeName>
        <fullName evidence="10">Hexosephosphate aminotransferase</fullName>
    </alternativeName>
    <alternativeName>
        <fullName evidence="10">L-glutamine--D-fructose-6-phosphate amidotransferase</fullName>
    </alternativeName>
</protein>
<evidence type="ECO:0000313" key="14">
    <source>
        <dbReference type="Proteomes" id="UP000230935"/>
    </source>
</evidence>
<dbReference type="EC" id="2.6.1.16" evidence="3 10"/>
<dbReference type="InterPro" id="IPR035466">
    <property type="entry name" value="GlmS/AgaS_SIS"/>
</dbReference>
<comment type="caution">
    <text evidence="13">The sequence shown here is derived from an EMBL/GenBank/DDBJ whole genome shotgun (WGS) entry which is preliminary data.</text>
</comment>
<name>A0A2H0W1Z9_9BACT</name>
<dbReference type="GO" id="GO:0004360">
    <property type="term" value="F:glutamine-fructose-6-phosphate transaminase (isomerizing) activity"/>
    <property type="evidence" value="ECO:0007669"/>
    <property type="project" value="UniProtKB-UniRule"/>
</dbReference>